<dbReference type="CDD" id="cd03230">
    <property type="entry name" value="ABC_DR_subfamily_A"/>
    <property type="match status" value="1"/>
</dbReference>
<evidence type="ECO:0000313" key="6">
    <source>
        <dbReference type="Proteomes" id="UP000295773"/>
    </source>
</evidence>
<dbReference type="AlphaFoldDB" id="A0A4R3SWI4"/>
<keyword evidence="2" id="KW-0547">Nucleotide-binding</keyword>
<evidence type="ECO:0000313" key="5">
    <source>
        <dbReference type="EMBL" id="TCU52849.1"/>
    </source>
</evidence>
<dbReference type="InterPro" id="IPR003439">
    <property type="entry name" value="ABC_transporter-like_ATP-bd"/>
</dbReference>
<evidence type="ECO:0000256" key="2">
    <source>
        <dbReference type="ARBA" id="ARBA00022741"/>
    </source>
</evidence>
<feature type="domain" description="ABC transporter" evidence="4">
    <location>
        <begin position="5"/>
        <end position="231"/>
    </location>
</feature>
<dbReference type="Proteomes" id="UP000295773">
    <property type="component" value="Unassembled WGS sequence"/>
</dbReference>
<dbReference type="PROSITE" id="PS00211">
    <property type="entry name" value="ABC_TRANSPORTER_1"/>
    <property type="match status" value="1"/>
</dbReference>
<dbReference type="InterPro" id="IPR050763">
    <property type="entry name" value="ABC_transporter_ATP-binding"/>
</dbReference>
<keyword evidence="1" id="KW-0813">Transport</keyword>
<dbReference type="PANTHER" id="PTHR42711:SF13">
    <property type="entry name" value="ABC TRANSPORTER, ATP-BINDING PROTEIN"/>
    <property type="match status" value="1"/>
</dbReference>
<evidence type="ECO:0000259" key="4">
    <source>
        <dbReference type="PROSITE" id="PS50893"/>
    </source>
</evidence>
<reference evidence="5 6" key="1">
    <citation type="submission" date="2019-03" db="EMBL/GenBank/DDBJ databases">
        <title>Genomic Encyclopedia of Type Strains, Phase IV (KMG-IV): sequencing the most valuable type-strain genomes for metagenomic binning, comparative biology and taxonomic classification.</title>
        <authorList>
            <person name="Goeker M."/>
        </authorList>
    </citation>
    <scope>NUCLEOTIDE SEQUENCE [LARGE SCALE GENOMIC DNA]</scope>
    <source>
        <strain evidence="5 6">DSM 29481</strain>
    </source>
</reference>
<dbReference type="InterPro" id="IPR003593">
    <property type="entry name" value="AAA+_ATPase"/>
</dbReference>
<dbReference type="PANTHER" id="PTHR42711">
    <property type="entry name" value="ABC TRANSPORTER ATP-BINDING PROTEIN"/>
    <property type="match status" value="1"/>
</dbReference>
<dbReference type="GO" id="GO:0005524">
    <property type="term" value="F:ATP binding"/>
    <property type="evidence" value="ECO:0007669"/>
    <property type="project" value="UniProtKB-KW"/>
</dbReference>
<protein>
    <submittedName>
        <fullName evidence="5">ABC-2 type transport system ATP-binding protein</fullName>
    </submittedName>
</protein>
<dbReference type="RefSeq" id="WP_119983210.1">
    <property type="nucleotide sequence ID" value="NZ_JANKBG010000032.1"/>
</dbReference>
<organism evidence="5 6">
    <name type="scientific">Longicatena caecimuris</name>
    <dbReference type="NCBI Taxonomy" id="1796635"/>
    <lineage>
        <taxon>Bacteria</taxon>
        <taxon>Bacillati</taxon>
        <taxon>Bacillota</taxon>
        <taxon>Erysipelotrichia</taxon>
        <taxon>Erysipelotrichales</taxon>
        <taxon>Erysipelotrichaceae</taxon>
        <taxon>Longicatena</taxon>
    </lineage>
</organism>
<keyword evidence="3 5" id="KW-0067">ATP-binding</keyword>
<dbReference type="InterPro" id="IPR027417">
    <property type="entry name" value="P-loop_NTPase"/>
</dbReference>
<comment type="caution">
    <text evidence="5">The sequence shown here is derived from an EMBL/GenBank/DDBJ whole genome shotgun (WGS) entry which is preliminary data.</text>
</comment>
<keyword evidence="6" id="KW-1185">Reference proteome</keyword>
<name>A0A4R3SWI4_9FIRM</name>
<evidence type="ECO:0000256" key="3">
    <source>
        <dbReference type="ARBA" id="ARBA00022840"/>
    </source>
</evidence>
<dbReference type="Pfam" id="PF00005">
    <property type="entry name" value="ABC_tran"/>
    <property type="match status" value="1"/>
</dbReference>
<proteinExistence type="predicted"/>
<dbReference type="EMBL" id="SMBP01000031">
    <property type="protein sequence ID" value="TCU52849.1"/>
    <property type="molecule type" value="Genomic_DNA"/>
</dbReference>
<dbReference type="SMART" id="SM00382">
    <property type="entry name" value="AAA"/>
    <property type="match status" value="1"/>
</dbReference>
<dbReference type="InterPro" id="IPR017871">
    <property type="entry name" value="ABC_transporter-like_CS"/>
</dbReference>
<dbReference type="PROSITE" id="PS50893">
    <property type="entry name" value="ABC_TRANSPORTER_2"/>
    <property type="match status" value="1"/>
</dbReference>
<dbReference type="GO" id="GO:0016887">
    <property type="term" value="F:ATP hydrolysis activity"/>
    <property type="evidence" value="ECO:0007669"/>
    <property type="project" value="InterPro"/>
</dbReference>
<dbReference type="Gene3D" id="3.40.50.300">
    <property type="entry name" value="P-loop containing nucleotide triphosphate hydrolases"/>
    <property type="match status" value="1"/>
</dbReference>
<sequence length="279" mass="31267">MNTIVEVRHGAISFKETKALKDVSFSIKEGEIFGFLGPSGAGKTTTIKLLTNQLKPDHGTFLILGKPVDELQDELYQNIGVLSDNSGLYEKLTVYENLKIFADLKKISTSYIDEVLQKTGLYEAKKKKVEHLSKGMKQRLLFSRAILHKPKILFLDEPASALDPASSEAVYEMIFELNRQGTTIFLTTHNMSEADLLCHRVAFLNEGEIKEMGSPDELKLKYAKNEVVILDDKGNKYHTTKDTASLMKTLATIQGNILRINSVEPDLKTIFLDVTGREL</sequence>
<gene>
    <name evidence="5" type="ORF">EDD61_13115</name>
</gene>
<dbReference type="SUPFAM" id="SSF52540">
    <property type="entry name" value="P-loop containing nucleoside triphosphate hydrolases"/>
    <property type="match status" value="1"/>
</dbReference>
<accession>A0A4R3SWI4</accession>
<evidence type="ECO:0000256" key="1">
    <source>
        <dbReference type="ARBA" id="ARBA00022448"/>
    </source>
</evidence>